<reference evidence="1 2" key="1">
    <citation type="submission" date="2015-07" db="EMBL/GenBank/DDBJ databases">
        <title>Comparative genomics of the Sigatoka disease complex on banana suggests a link between parallel evolutionary changes in Pseudocercospora fijiensis and Pseudocercospora eumusae and increased virulence on the banana host.</title>
        <authorList>
            <person name="Chang T.-C."/>
            <person name="Salvucci A."/>
            <person name="Crous P.W."/>
            <person name="Stergiopoulos I."/>
        </authorList>
    </citation>
    <scope>NUCLEOTIDE SEQUENCE [LARGE SCALE GENOMIC DNA]</scope>
    <source>
        <strain evidence="1 2">CBS 116634</strain>
    </source>
</reference>
<dbReference type="AlphaFoldDB" id="A0A139IMF4"/>
<keyword evidence="2" id="KW-1185">Reference proteome</keyword>
<evidence type="ECO:0000313" key="2">
    <source>
        <dbReference type="Proteomes" id="UP000073492"/>
    </source>
</evidence>
<proteinExistence type="predicted"/>
<comment type="caution">
    <text evidence="1">The sequence shown here is derived from an EMBL/GenBank/DDBJ whole genome shotgun (WGS) entry which is preliminary data.</text>
</comment>
<dbReference type="EMBL" id="LFZO01000051">
    <property type="protein sequence ID" value="KXT15752.1"/>
    <property type="molecule type" value="Genomic_DNA"/>
</dbReference>
<protein>
    <recommendedName>
        <fullName evidence="3">Suppressor of anucleate metulae protein B</fullName>
    </recommendedName>
</protein>
<gene>
    <name evidence="1" type="ORF">AC579_1519</name>
</gene>
<accession>A0A139IMF4</accession>
<sequence length="393" mass="43986">MAAAPPPPTTGTCASCANSVPRPILTCFECGEHGSSANTPAYCSTKCLSEDRDSHRGHCGQGNVLQSIYRAGDLLQSAFYLWRRLGFDVNVKDIRKSGEALTLKEEISLVPHGQSILFDFPDHLVPEQNDKHKLLTFLACSDASAYMYELVKKALQDTSTTIEEVRLKVPSSEVHIKRYYAHNGDYDRVTCDHEVIAIDCHNGHSYVIDLAGAQYGQYQAVTPLEEYLRGKLGEIERVDQHGYMAAVKKQCILGSGPFSEPNPQTGGQCDTRILLTLRELYGVFNAAVNKWEERQSMSISDLLNSKDIWWQRGKEQLLVGIERKMRAWIDNWKAAGCPCITLSLSEQELSAEEEQLLKPQHAAMGDREDRSTVYRNWVSQKARNIPVGFSLEA</sequence>
<dbReference type="STRING" id="113226.A0A139IMF4"/>
<evidence type="ECO:0000313" key="1">
    <source>
        <dbReference type="EMBL" id="KXT15752.1"/>
    </source>
</evidence>
<evidence type="ECO:0008006" key="3">
    <source>
        <dbReference type="Google" id="ProtNLM"/>
    </source>
</evidence>
<dbReference type="Proteomes" id="UP000073492">
    <property type="component" value="Unassembled WGS sequence"/>
</dbReference>
<organism evidence="1 2">
    <name type="scientific">Pseudocercospora musae</name>
    <dbReference type="NCBI Taxonomy" id="113226"/>
    <lineage>
        <taxon>Eukaryota</taxon>
        <taxon>Fungi</taxon>
        <taxon>Dikarya</taxon>
        <taxon>Ascomycota</taxon>
        <taxon>Pezizomycotina</taxon>
        <taxon>Dothideomycetes</taxon>
        <taxon>Dothideomycetidae</taxon>
        <taxon>Mycosphaerellales</taxon>
        <taxon>Mycosphaerellaceae</taxon>
        <taxon>Pseudocercospora</taxon>
    </lineage>
</organism>
<name>A0A139IMF4_9PEZI</name>
<dbReference type="OrthoDB" id="3649057at2759"/>